<evidence type="ECO:0000313" key="2">
    <source>
        <dbReference type="EMBL" id="AVX26222.1"/>
    </source>
</evidence>
<keyword evidence="1" id="KW-1133">Transmembrane helix</keyword>
<dbReference type="EMBL" id="CP028490">
    <property type="protein sequence ID" value="AVX26222.1"/>
    <property type="molecule type" value="Genomic_DNA"/>
</dbReference>
<gene>
    <name evidence="2" type="ORF">DA456_24070</name>
</gene>
<feature type="transmembrane region" description="Helical" evidence="1">
    <location>
        <begin position="12"/>
        <end position="36"/>
    </location>
</feature>
<dbReference type="PROSITE" id="PS51257">
    <property type="entry name" value="PROKAR_LIPOPROTEIN"/>
    <property type="match status" value="1"/>
</dbReference>
<evidence type="ECO:0000256" key="1">
    <source>
        <dbReference type="SAM" id="Phobius"/>
    </source>
</evidence>
<dbReference type="AlphaFoldDB" id="A0AAD0IEB0"/>
<evidence type="ECO:0008006" key="4">
    <source>
        <dbReference type="Google" id="ProtNLM"/>
    </source>
</evidence>
<protein>
    <recommendedName>
        <fullName evidence="4">Lipoprotein</fullName>
    </recommendedName>
</protein>
<organism evidence="2 3">
    <name type="scientific">Pseudomonas syringae pv. atrofaciens</name>
    <dbReference type="NCBI Taxonomy" id="192087"/>
    <lineage>
        <taxon>Bacteria</taxon>
        <taxon>Pseudomonadati</taxon>
        <taxon>Pseudomonadota</taxon>
        <taxon>Gammaproteobacteria</taxon>
        <taxon>Pseudomonadales</taxon>
        <taxon>Pseudomonadaceae</taxon>
        <taxon>Pseudomonas</taxon>
        <taxon>Pseudomonas syringae</taxon>
    </lineage>
</organism>
<reference evidence="2 3" key="1">
    <citation type="submission" date="2018-04" db="EMBL/GenBank/DDBJ databases">
        <authorList>
            <person name="Cha J.-S."/>
        </authorList>
    </citation>
    <scope>NUCLEOTIDE SEQUENCE [LARGE SCALE GENOMIC DNA]</scope>
    <source>
        <strain evidence="2 3">LMG5095</strain>
    </source>
</reference>
<accession>A0AAD0IEB0</accession>
<dbReference type="RefSeq" id="WP_029571539.1">
    <property type="nucleotide sequence ID" value="NZ_CP028490.1"/>
</dbReference>
<name>A0AAD0IEB0_PSESX</name>
<keyword evidence="1" id="KW-0472">Membrane</keyword>
<keyword evidence="1" id="KW-0812">Transmembrane</keyword>
<proteinExistence type="predicted"/>
<evidence type="ECO:0000313" key="3">
    <source>
        <dbReference type="Proteomes" id="UP000240475"/>
    </source>
</evidence>
<dbReference type="Proteomes" id="UP000240475">
    <property type="component" value="Chromosome"/>
</dbReference>
<sequence>MNGNEGRFSRRAKIFALCTVFIAACETISTIAGPWLTYLYPPQSPDGLNPKFIGMWQEKYEYPDRNGLVGFEGTTQFFANKTYTVRGLLKITEFKPGSPSPDVVSYDFNGNGEWQATDDELLTKLLNVKTGLIGVSVAGQSIPVYPTAYAQSALKTELEQGLLLAQSQQYDIRSVKKNEITLETNGLHADSYIINMARTKQMYLRQL</sequence>